<evidence type="ECO:0000259" key="6">
    <source>
        <dbReference type="Pfam" id="PF06452"/>
    </source>
</evidence>
<name>F5YES4_LEAAZ</name>
<evidence type="ECO:0000256" key="5">
    <source>
        <dbReference type="SAM" id="SignalP"/>
    </source>
</evidence>
<sequence length="1045" mass="113649">MKKRFLCGLLAVLLVSLIACQNVLSSGSGPSGDKSLLRSVSDGFGNTYILPYSPYNYQVLLSKFVPSTVPVITSGTLNPAAWNDAPTAAINHFMSTSGTAAPVGYSTAGVLQSVWDGYTLYLAVDVTDSTPSNSSALDGNLNRLASPGQGVWNQFDAVGFNIDFMDDKYDKWSLDDGFVKVSRSGKLASGRMNDAGTDTGNGDETWADPFGQPEAREFTDRIKDWGAYENAHGYTAWLAIEIWAGVDPKNGMDFGFDVFIQDSPSNNQNRTAVTFWSHEINGYRFNNREGTLDWGTVVLTGHTAANNDDFAFSDWMLTNPIRWAKGDAWWPPLGSEYLINLPDSVENSWTPATWVALQTSIAKGKDLLTKFDTWGRPHVEPSVPQAEVIAAGQQIEAAIVSLVWADDLLGVTAQGEEVDRLNTLSDPLKFKTNGAITPNETIPGLTDRKGTLVSNSNDWKLRAREIKALAALYEYGPIPDEPASHSVIIQSTPSVPAHWEHPGWWIVGGLPSKVENRPGAYSLTASYTYTGTEHASWDGTSDTTISGVTALPGTRTNAYTFSFPSEAQKQANGVTGAVPVVVSFAGSTASYLQRGIAIVQVSTAVTTDARGNAGAWGPRGGTFRSFFPYERGQRYEISNEMAAAWGASRAVDALYDAAEIDLVERDITISNIVASDNYRLGDRLSTDGVTWWTVGQLNRPETPTDQLGTGGIQMLFLDTGAVPPAAGGNPVIFNRVQRIVGNGVYEERTELAGDAKARIVVGTTVPIGKKMKDVIDYKKLVTDGFSINGKYAFVAAVFDDRINLAIPGAAGATGPQAWRYNAAGNEYSWGSLSGYPSGGAELIGDNVLHNPGRANEVFRRFLYHYKWYVPLRGIDINGDISHGYADRLPFDNHELVASLYPRAIIERNTFNDYNDGSEGDAISMQAARIVYRRLIDLGVTGKVGPDIVGNITPAGRTASAEDLIKFNYRATGGHGTDPIQPEREAQYMAWYFYDKPMNVSFASHLNTDPFYTDVLVPGGSNSYNRHYGGIKVMMPWSWAGPYYPK</sequence>
<feature type="region of interest" description="Disordered" evidence="4">
    <location>
        <begin position="190"/>
        <end position="211"/>
    </location>
</feature>
<evidence type="ECO:0000256" key="1">
    <source>
        <dbReference type="ARBA" id="ARBA00022487"/>
    </source>
</evidence>
<dbReference type="InterPro" id="IPR010502">
    <property type="entry name" value="Carb-bd_dom_fam9"/>
</dbReference>
<dbReference type="InterPro" id="IPR029058">
    <property type="entry name" value="AB_hydrolase_fold"/>
</dbReference>
<gene>
    <name evidence="8" type="ordered locus">TREAZ_0204</name>
</gene>
<evidence type="ECO:0000256" key="2">
    <source>
        <dbReference type="ARBA" id="ARBA00022729"/>
    </source>
</evidence>
<keyword evidence="8" id="KW-0449">Lipoprotein</keyword>
<protein>
    <submittedName>
        <fullName evidence="8">Putative lipoprotein</fullName>
    </submittedName>
</protein>
<keyword evidence="2 5" id="KW-0732">Signal</keyword>
<dbReference type="AlphaFoldDB" id="F5YES4"/>
<dbReference type="InterPro" id="IPR054579">
    <property type="entry name" value="GCE-like_dom"/>
</dbReference>
<proteinExistence type="predicted"/>
<feature type="signal peptide" evidence="5">
    <location>
        <begin position="1"/>
        <end position="21"/>
    </location>
</feature>
<dbReference type="STRING" id="545695.TREAZ_0204"/>
<reference evidence="8 9" key="2">
    <citation type="journal article" date="2011" name="ISME J.">
        <title>RNA-seq reveals cooperative metabolic interactions between two termite-gut spirochete species in co-culture.</title>
        <authorList>
            <person name="Rosenthal A.Z."/>
            <person name="Matson E.G."/>
            <person name="Eldar A."/>
            <person name="Leadbetter J.R."/>
        </authorList>
    </citation>
    <scope>NUCLEOTIDE SEQUENCE [LARGE SCALE GENOMIC DNA]</scope>
    <source>
        <strain evidence="9">ATCC BAA-888 / DSM 13862 / ZAS-9</strain>
    </source>
</reference>
<reference evidence="9" key="1">
    <citation type="submission" date="2009-12" db="EMBL/GenBank/DDBJ databases">
        <title>Complete sequence of Treponema azotonutricium strain ZAS-9.</title>
        <authorList>
            <person name="Tetu S.G."/>
            <person name="Matson E."/>
            <person name="Ren Q."/>
            <person name="Seshadri R."/>
            <person name="Elbourne L."/>
            <person name="Hassan K.A."/>
            <person name="Durkin A."/>
            <person name="Radune D."/>
            <person name="Mohamoud Y."/>
            <person name="Shay R."/>
            <person name="Jin S."/>
            <person name="Zhang X."/>
            <person name="Lucey K."/>
            <person name="Ballor N.R."/>
            <person name="Ottesen E."/>
            <person name="Rosenthal R."/>
            <person name="Allen A."/>
            <person name="Leadbetter J.R."/>
            <person name="Paulsen I.T."/>
        </authorList>
    </citation>
    <scope>NUCLEOTIDE SEQUENCE [LARGE SCALE GENOMIC DNA]</scope>
    <source>
        <strain evidence="9">ATCC BAA-888 / DSM 13862 / ZAS-9</strain>
    </source>
</reference>
<evidence type="ECO:0000313" key="9">
    <source>
        <dbReference type="Proteomes" id="UP000009222"/>
    </source>
</evidence>
<dbReference type="Gene3D" id="2.60.40.1190">
    <property type="match status" value="1"/>
</dbReference>
<dbReference type="Gene3D" id="3.40.50.1820">
    <property type="entry name" value="alpha/beta hydrolase"/>
    <property type="match status" value="2"/>
</dbReference>
<dbReference type="Proteomes" id="UP000009222">
    <property type="component" value="Chromosome"/>
</dbReference>
<feature type="domain" description="4-O-methyl-glucuronoyl methylesterase-like" evidence="7">
    <location>
        <begin position="772"/>
        <end position="823"/>
    </location>
</feature>
<keyword evidence="3" id="KW-0378">Hydrolase</keyword>
<evidence type="ECO:0000256" key="4">
    <source>
        <dbReference type="SAM" id="MobiDB-lite"/>
    </source>
</evidence>
<dbReference type="EMBL" id="CP001841">
    <property type="protein sequence ID" value="AEF81595.1"/>
    <property type="molecule type" value="Genomic_DNA"/>
</dbReference>
<keyword evidence="9" id="KW-1185">Reference proteome</keyword>
<dbReference type="InParanoid" id="F5YES4"/>
<dbReference type="PROSITE" id="PS51257">
    <property type="entry name" value="PROKAR_LIPOPROTEIN"/>
    <property type="match status" value="1"/>
</dbReference>
<evidence type="ECO:0000256" key="3">
    <source>
        <dbReference type="ARBA" id="ARBA00022801"/>
    </source>
</evidence>
<dbReference type="GO" id="GO:0016052">
    <property type="term" value="P:carbohydrate catabolic process"/>
    <property type="evidence" value="ECO:0007669"/>
    <property type="project" value="InterPro"/>
</dbReference>
<feature type="domain" description="Carbohydrate-binding" evidence="6">
    <location>
        <begin position="76"/>
        <end position="301"/>
    </location>
</feature>
<dbReference type="OrthoDB" id="9803461at2"/>
<dbReference type="GO" id="GO:0004553">
    <property type="term" value="F:hydrolase activity, hydrolyzing O-glycosyl compounds"/>
    <property type="evidence" value="ECO:0007669"/>
    <property type="project" value="InterPro"/>
</dbReference>
<evidence type="ECO:0000259" key="7">
    <source>
        <dbReference type="Pfam" id="PF22244"/>
    </source>
</evidence>
<dbReference type="GO" id="GO:0030246">
    <property type="term" value="F:carbohydrate binding"/>
    <property type="evidence" value="ECO:0007669"/>
    <property type="project" value="InterPro"/>
</dbReference>
<dbReference type="GO" id="GO:0052689">
    <property type="term" value="F:carboxylic ester hydrolase activity"/>
    <property type="evidence" value="ECO:0007669"/>
    <property type="project" value="UniProtKB-KW"/>
</dbReference>
<keyword evidence="1" id="KW-0719">Serine esterase</keyword>
<accession>F5YES4</accession>
<dbReference type="RefSeq" id="WP_015711723.1">
    <property type="nucleotide sequence ID" value="NC_015577.1"/>
</dbReference>
<dbReference type="Pfam" id="PF22244">
    <property type="entry name" value="GCE_fung"/>
    <property type="match status" value="1"/>
</dbReference>
<dbReference type="SUPFAM" id="SSF49344">
    <property type="entry name" value="CBD9-like"/>
    <property type="match status" value="1"/>
</dbReference>
<dbReference type="HOGENOM" id="CLU_291853_0_0_12"/>
<evidence type="ECO:0000313" key="8">
    <source>
        <dbReference type="EMBL" id="AEF81595.1"/>
    </source>
</evidence>
<dbReference type="KEGG" id="taz:TREAZ_0204"/>
<dbReference type="Pfam" id="PF06452">
    <property type="entry name" value="CBM9_1"/>
    <property type="match status" value="1"/>
</dbReference>
<organism evidence="8 9">
    <name type="scientific">Leadbettera azotonutricia (strain ATCC BAA-888 / DSM 13862 / ZAS-9)</name>
    <name type="common">Treponema azotonutricium</name>
    <dbReference type="NCBI Taxonomy" id="545695"/>
    <lineage>
        <taxon>Bacteria</taxon>
        <taxon>Pseudomonadati</taxon>
        <taxon>Spirochaetota</taxon>
        <taxon>Spirochaetia</taxon>
        <taxon>Spirochaetales</taxon>
        <taxon>Breznakiellaceae</taxon>
        <taxon>Leadbettera</taxon>
    </lineage>
</organism>
<feature type="chain" id="PRO_5003335938" evidence="5">
    <location>
        <begin position="22"/>
        <end position="1045"/>
    </location>
</feature>